<dbReference type="AlphaFoldDB" id="A0A176S6F1"/>
<accession>A0A176S6F1</accession>
<dbReference type="Proteomes" id="UP000076962">
    <property type="component" value="Unassembled WGS sequence"/>
</dbReference>
<organism evidence="2 3">
    <name type="scientific">Candidatus Thiomargarita nelsonii</name>
    <dbReference type="NCBI Taxonomy" id="1003181"/>
    <lineage>
        <taxon>Bacteria</taxon>
        <taxon>Pseudomonadati</taxon>
        <taxon>Pseudomonadota</taxon>
        <taxon>Gammaproteobacteria</taxon>
        <taxon>Thiotrichales</taxon>
        <taxon>Thiotrichaceae</taxon>
        <taxon>Thiomargarita</taxon>
    </lineage>
</organism>
<proteinExistence type="predicted"/>
<feature type="region of interest" description="Disordered" evidence="1">
    <location>
        <begin position="1"/>
        <end position="30"/>
    </location>
</feature>
<reference evidence="2 3" key="1">
    <citation type="submission" date="2016-05" db="EMBL/GenBank/DDBJ databases">
        <title>Single-cell genome of chain-forming Candidatus Thiomargarita nelsonii and comparison to other large sulfur-oxidizing bacteria.</title>
        <authorList>
            <person name="Winkel M."/>
            <person name="Salman V."/>
            <person name="Woyke T."/>
            <person name="Schulz-Vogt H."/>
            <person name="Richter M."/>
            <person name="Flood B."/>
            <person name="Bailey J."/>
            <person name="Amann R."/>
            <person name="Mussmann M."/>
        </authorList>
    </citation>
    <scope>NUCLEOTIDE SEQUENCE [LARGE SCALE GENOMIC DNA]</scope>
    <source>
        <strain evidence="2 3">THI036</strain>
    </source>
</reference>
<comment type="caution">
    <text evidence="2">The sequence shown here is derived from an EMBL/GenBank/DDBJ whole genome shotgun (WGS) entry which is preliminary data.</text>
</comment>
<evidence type="ECO:0000256" key="1">
    <source>
        <dbReference type="SAM" id="MobiDB-lite"/>
    </source>
</evidence>
<dbReference type="EMBL" id="LUTY01000202">
    <property type="protein sequence ID" value="OAD23712.1"/>
    <property type="molecule type" value="Genomic_DNA"/>
</dbReference>
<protein>
    <submittedName>
        <fullName evidence="2">Uncharacterized protein</fullName>
    </submittedName>
</protein>
<keyword evidence="3" id="KW-1185">Reference proteome</keyword>
<feature type="compositionally biased region" description="Polar residues" evidence="1">
    <location>
        <begin position="1"/>
        <end position="16"/>
    </location>
</feature>
<sequence>MPPSHNNVSCSSNSKTRPQKPETIPIPSYPHVRQVRCGKNLPKGSFPECRAFGKVRAIE</sequence>
<gene>
    <name evidence="2" type="ORF">THIOM_000446</name>
</gene>
<name>A0A176S6F1_9GAMM</name>
<evidence type="ECO:0000313" key="3">
    <source>
        <dbReference type="Proteomes" id="UP000076962"/>
    </source>
</evidence>
<evidence type="ECO:0000313" key="2">
    <source>
        <dbReference type="EMBL" id="OAD23712.1"/>
    </source>
</evidence>